<name>A0AAW2TLE2_9LAMI</name>
<dbReference type="Gene3D" id="1.10.520.10">
    <property type="match status" value="1"/>
</dbReference>
<accession>A0AAW2TLE2</accession>
<dbReference type="AlphaFoldDB" id="A0AAW2TLE2"/>
<dbReference type="PROSITE" id="PS00435">
    <property type="entry name" value="PEROXIDASE_1"/>
    <property type="match status" value="1"/>
</dbReference>
<dbReference type="PROSITE" id="PS50873">
    <property type="entry name" value="PEROXIDASE_4"/>
    <property type="match status" value="1"/>
</dbReference>
<dbReference type="InterPro" id="IPR000823">
    <property type="entry name" value="Peroxidase_pln"/>
</dbReference>
<feature type="binding site" evidence="16">
    <location>
        <position position="129"/>
    </location>
    <ligand>
        <name>Ca(2+)</name>
        <dbReference type="ChEBI" id="CHEBI:29108"/>
        <label>2</label>
    </ligand>
</feature>
<evidence type="ECO:0000256" key="14">
    <source>
        <dbReference type="ARBA" id="ARBA00023324"/>
    </source>
</evidence>
<evidence type="ECO:0000256" key="1">
    <source>
        <dbReference type="ARBA" id="ARBA00000189"/>
    </source>
</evidence>
<feature type="chain" id="PRO_5043531301" description="peroxidase" evidence="18">
    <location>
        <begin position="23"/>
        <end position="261"/>
    </location>
</feature>
<evidence type="ECO:0000313" key="20">
    <source>
        <dbReference type="EMBL" id="KAL0405444.1"/>
    </source>
</evidence>
<dbReference type="InterPro" id="IPR002016">
    <property type="entry name" value="Haem_peroxidase"/>
</dbReference>
<dbReference type="InterPro" id="IPR019794">
    <property type="entry name" value="Peroxidases_AS"/>
</dbReference>
<evidence type="ECO:0000256" key="16">
    <source>
        <dbReference type="PIRSR" id="PIRSR600823-3"/>
    </source>
</evidence>
<feature type="signal peptide" evidence="18">
    <location>
        <begin position="1"/>
        <end position="22"/>
    </location>
</feature>
<keyword evidence="6 20" id="KW-0575">Peroxidase</keyword>
<dbReference type="InterPro" id="IPR033905">
    <property type="entry name" value="Secretory_peroxidase"/>
</dbReference>
<dbReference type="GO" id="GO:0046872">
    <property type="term" value="F:metal ion binding"/>
    <property type="evidence" value="ECO:0007669"/>
    <property type="project" value="UniProtKB-KW"/>
</dbReference>
<dbReference type="GO" id="GO:0006979">
    <property type="term" value="P:response to oxidative stress"/>
    <property type="evidence" value="ECO:0007669"/>
    <property type="project" value="InterPro"/>
</dbReference>
<gene>
    <name evidence="20" type="ORF">Slati_3858300</name>
</gene>
<keyword evidence="9 16" id="KW-0106">Calcium</keyword>
<comment type="caution">
    <text evidence="20">The sequence shown here is derived from an EMBL/GenBank/DDBJ whole genome shotgun (WGS) entry which is preliminary data.</text>
</comment>
<dbReference type="InterPro" id="IPR019793">
    <property type="entry name" value="Peroxidases_heam-ligand_BS"/>
</dbReference>
<keyword evidence="5" id="KW-0964">Secreted</keyword>
<keyword evidence="7" id="KW-0349">Heme</keyword>
<feature type="binding site" evidence="16">
    <location>
        <position position="179"/>
    </location>
    <ligand>
        <name>Ca(2+)</name>
        <dbReference type="ChEBI" id="CHEBI:29108"/>
        <label>2</label>
    </ligand>
</feature>
<dbReference type="GO" id="GO:0042744">
    <property type="term" value="P:hydrogen peroxide catabolic process"/>
    <property type="evidence" value="ECO:0007669"/>
    <property type="project" value="UniProtKB-KW"/>
</dbReference>
<keyword evidence="13" id="KW-0325">Glycoprotein</keyword>
<comment type="similarity">
    <text evidence="3">Belongs to the peroxidase family. Ascorbate peroxidase subfamily.</text>
</comment>
<dbReference type="Gene3D" id="1.10.420.10">
    <property type="entry name" value="Peroxidase, domain 2"/>
    <property type="match status" value="1"/>
</dbReference>
<reference evidence="20" key="2">
    <citation type="journal article" date="2024" name="Plant">
        <title>Genomic evolution and insights into agronomic trait innovations of Sesamum species.</title>
        <authorList>
            <person name="Miao H."/>
            <person name="Wang L."/>
            <person name="Qu L."/>
            <person name="Liu H."/>
            <person name="Sun Y."/>
            <person name="Le M."/>
            <person name="Wang Q."/>
            <person name="Wei S."/>
            <person name="Zheng Y."/>
            <person name="Lin W."/>
            <person name="Duan Y."/>
            <person name="Cao H."/>
            <person name="Xiong S."/>
            <person name="Wang X."/>
            <person name="Wei L."/>
            <person name="Li C."/>
            <person name="Ma Q."/>
            <person name="Ju M."/>
            <person name="Zhao R."/>
            <person name="Li G."/>
            <person name="Mu C."/>
            <person name="Tian Q."/>
            <person name="Mei H."/>
            <person name="Zhang T."/>
            <person name="Gao T."/>
            <person name="Zhang H."/>
        </authorList>
    </citation>
    <scope>NUCLEOTIDE SEQUENCE</scope>
    <source>
        <strain evidence="20">KEN1</strain>
    </source>
</reference>
<keyword evidence="12 17" id="KW-1015">Disulfide bond</keyword>
<dbReference type="PANTHER" id="PTHR31235">
    <property type="entry name" value="PEROXIDASE 25-RELATED"/>
    <property type="match status" value="1"/>
</dbReference>
<evidence type="ECO:0000256" key="3">
    <source>
        <dbReference type="ARBA" id="ARBA00006873"/>
    </source>
</evidence>
<comment type="catalytic activity">
    <reaction evidence="1">
        <text>2 a phenolic donor + H2O2 = 2 a phenolic radical donor + 2 H2O</text>
        <dbReference type="Rhea" id="RHEA:56136"/>
        <dbReference type="ChEBI" id="CHEBI:15377"/>
        <dbReference type="ChEBI" id="CHEBI:16240"/>
        <dbReference type="ChEBI" id="CHEBI:139520"/>
        <dbReference type="ChEBI" id="CHEBI:139521"/>
        <dbReference type="EC" id="1.11.1.7"/>
    </reaction>
</comment>
<organism evidence="20">
    <name type="scientific">Sesamum latifolium</name>
    <dbReference type="NCBI Taxonomy" id="2727402"/>
    <lineage>
        <taxon>Eukaryota</taxon>
        <taxon>Viridiplantae</taxon>
        <taxon>Streptophyta</taxon>
        <taxon>Embryophyta</taxon>
        <taxon>Tracheophyta</taxon>
        <taxon>Spermatophyta</taxon>
        <taxon>Magnoliopsida</taxon>
        <taxon>eudicotyledons</taxon>
        <taxon>Gunneridae</taxon>
        <taxon>Pentapetalae</taxon>
        <taxon>asterids</taxon>
        <taxon>lamiids</taxon>
        <taxon>Lamiales</taxon>
        <taxon>Pedaliaceae</taxon>
        <taxon>Sesamum</taxon>
    </lineage>
</organism>
<comment type="cofactor">
    <cofactor evidence="16">
        <name>Ca(2+)</name>
        <dbReference type="ChEBI" id="CHEBI:29108"/>
    </cofactor>
    <text evidence="16">Binds 2 calcium ions per subunit.</text>
</comment>
<dbReference type="EMBL" id="JACGWN010000014">
    <property type="protein sequence ID" value="KAL0405444.1"/>
    <property type="molecule type" value="Genomic_DNA"/>
</dbReference>
<dbReference type="SUPFAM" id="SSF48113">
    <property type="entry name" value="Heme-dependent peroxidases"/>
    <property type="match status" value="1"/>
</dbReference>
<keyword evidence="8 16" id="KW-0479">Metal-binding</keyword>
<sequence>MAVPKLLSVIFLLFFLQQKANAQGLSVGFYNETCPSVEAIIYETTAKFVSRAPSLAPAMLRMHFHDCFVRVKGPRWRVRLGRRDGNVSMASEALPNLPPPSFNVTQLIASFAAKGLSVKDLAVLSGGHTIGVSHCFSFSNRLDNFTGRKDADPSMDPKYVSALKKRCRPSDTTTIVLMDPGSSQTFDVDYYTLVRKRRGVLQTDAALLNDNAASAYVELHATASGESSFFQDFAESMVRMGQIGVLTGTAGQIRNICSAVN</sequence>
<dbReference type="EC" id="1.11.1.7" evidence="4"/>
<dbReference type="PROSITE" id="PS00436">
    <property type="entry name" value="PEROXIDASE_2"/>
    <property type="match status" value="1"/>
</dbReference>
<evidence type="ECO:0000256" key="18">
    <source>
        <dbReference type="SAM" id="SignalP"/>
    </source>
</evidence>
<feature type="domain" description="Plant heme peroxidase family profile" evidence="19">
    <location>
        <begin position="36"/>
        <end position="261"/>
    </location>
</feature>
<evidence type="ECO:0000256" key="13">
    <source>
        <dbReference type="ARBA" id="ARBA00023180"/>
    </source>
</evidence>
<feature type="disulfide bond" evidence="17">
    <location>
        <begin position="135"/>
        <end position="167"/>
    </location>
</feature>
<feature type="binding site" description="axial binding residue" evidence="16">
    <location>
        <position position="128"/>
    </location>
    <ligand>
        <name>heme b</name>
        <dbReference type="ChEBI" id="CHEBI:60344"/>
    </ligand>
    <ligandPart>
        <name>Fe</name>
        <dbReference type="ChEBI" id="CHEBI:18248"/>
    </ligandPart>
</feature>
<comment type="function">
    <text evidence="2">Removal of H(2)O(2), oxidation of toxic reductants, biosynthesis and degradation of lignin, suberization, auxin catabolism, response to environmental stresses such as wounding, pathogen attack and oxidative stress. These functions might be dependent on each isozyme/isoform in each plant tissue.</text>
</comment>
<dbReference type="Pfam" id="PF00141">
    <property type="entry name" value="peroxidase"/>
    <property type="match status" value="1"/>
</dbReference>
<evidence type="ECO:0000256" key="11">
    <source>
        <dbReference type="ARBA" id="ARBA00023004"/>
    </source>
</evidence>
<keyword evidence="18" id="KW-0732">Signal</keyword>
<keyword evidence="10" id="KW-0560">Oxidoreductase</keyword>
<evidence type="ECO:0000256" key="15">
    <source>
        <dbReference type="PIRSR" id="PIRSR600823-2"/>
    </source>
</evidence>
<dbReference type="InterPro" id="IPR010255">
    <property type="entry name" value="Haem_peroxidase_sf"/>
</dbReference>
<evidence type="ECO:0000256" key="12">
    <source>
        <dbReference type="ARBA" id="ARBA00023157"/>
    </source>
</evidence>
<evidence type="ECO:0000256" key="2">
    <source>
        <dbReference type="ARBA" id="ARBA00002322"/>
    </source>
</evidence>
<feature type="binding site" evidence="16">
    <location>
        <position position="187"/>
    </location>
    <ligand>
        <name>Ca(2+)</name>
        <dbReference type="ChEBI" id="CHEBI:29108"/>
        <label>2</label>
    </ligand>
</feature>
<evidence type="ECO:0000256" key="10">
    <source>
        <dbReference type="ARBA" id="ARBA00023002"/>
    </source>
</evidence>
<dbReference type="GO" id="GO:0140825">
    <property type="term" value="F:lactoperoxidase activity"/>
    <property type="evidence" value="ECO:0007669"/>
    <property type="project" value="UniProtKB-EC"/>
</dbReference>
<reference evidence="20" key="1">
    <citation type="submission" date="2020-06" db="EMBL/GenBank/DDBJ databases">
        <authorList>
            <person name="Li T."/>
            <person name="Hu X."/>
            <person name="Zhang T."/>
            <person name="Song X."/>
            <person name="Zhang H."/>
            <person name="Dai N."/>
            <person name="Sheng W."/>
            <person name="Hou X."/>
            <person name="Wei L."/>
        </authorList>
    </citation>
    <scope>NUCLEOTIDE SEQUENCE</scope>
    <source>
        <strain evidence="20">KEN1</strain>
        <tissue evidence="20">Leaf</tissue>
    </source>
</reference>
<dbReference type="CDD" id="cd00693">
    <property type="entry name" value="secretory_peroxidase"/>
    <property type="match status" value="1"/>
</dbReference>
<comment type="cofactor">
    <cofactor evidence="16">
        <name>heme b</name>
        <dbReference type="ChEBI" id="CHEBI:60344"/>
    </cofactor>
    <text evidence="16">Binds 1 heme b (iron(II)-protoporphyrin IX) group per subunit.</text>
</comment>
<evidence type="ECO:0000256" key="5">
    <source>
        <dbReference type="ARBA" id="ARBA00022525"/>
    </source>
</evidence>
<dbReference type="GO" id="GO:0020037">
    <property type="term" value="F:heme binding"/>
    <property type="evidence" value="ECO:0007669"/>
    <property type="project" value="InterPro"/>
</dbReference>
<evidence type="ECO:0000256" key="4">
    <source>
        <dbReference type="ARBA" id="ARBA00012313"/>
    </source>
</evidence>
<keyword evidence="14" id="KW-0376">Hydrogen peroxide</keyword>
<evidence type="ECO:0000259" key="19">
    <source>
        <dbReference type="PROSITE" id="PS50873"/>
    </source>
</evidence>
<evidence type="ECO:0000256" key="9">
    <source>
        <dbReference type="ARBA" id="ARBA00022837"/>
    </source>
</evidence>
<proteinExistence type="inferred from homology"/>
<evidence type="ECO:0000256" key="7">
    <source>
        <dbReference type="ARBA" id="ARBA00022617"/>
    </source>
</evidence>
<keyword evidence="11 16" id="KW-0408">Iron</keyword>
<evidence type="ECO:0000256" key="6">
    <source>
        <dbReference type="ARBA" id="ARBA00022559"/>
    </source>
</evidence>
<protein>
    <recommendedName>
        <fullName evidence="4">peroxidase</fullName>
        <ecNumber evidence="4">1.11.1.7</ecNumber>
    </recommendedName>
</protein>
<dbReference type="PRINTS" id="PR00458">
    <property type="entry name" value="PEROXIDASE"/>
</dbReference>
<evidence type="ECO:0000256" key="17">
    <source>
        <dbReference type="PIRSR" id="PIRSR600823-5"/>
    </source>
</evidence>
<dbReference type="FunFam" id="1.10.420.10:FF:000008">
    <property type="entry name" value="Peroxidase"/>
    <property type="match status" value="1"/>
</dbReference>
<feature type="binding site" evidence="15">
    <location>
        <position position="98"/>
    </location>
    <ligand>
        <name>substrate</name>
    </ligand>
</feature>
<evidence type="ECO:0000256" key="8">
    <source>
        <dbReference type="ARBA" id="ARBA00022723"/>
    </source>
</evidence>